<proteinExistence type="predicted"/>
<feature type="compositionally biased region" description="Polar residues" evidence="1">
    <location>
        <begin position="1"/>
        <end position="12"/>
    </location>
</feature>
<evidence type="ECO:0000313" key="2">
    <source>
        <dbReference type="EMBL" id="KAH0770909.1"/>
    </source>
</evidence>
<feature type="region of interest" description="Disordered" evidence="1">
    <location>
        <begin position="1"/>
        <end position="33"/>
    </location>
</feature>
<name>A0ABQ7VT23_SOLTU</name>
<evidence type="ECO:0000256" key="1">
    <source>
        <dbReference type="SAM" id="MobiDB-lite"/>
    </source>
</evidence>
<dbReference type="Proteomes" id="UP000826656">
    <property type="component" value="Unassembled WGS sequence"/>
</dbReference>
<keyword evidence="3" id="KW-1185">Reference proteome</keyword>
<dbReference type="EMBL" id="JAIVGD010000011">
    <property type="protein sequence ID" value="KAH0770909.1"/>
    <property type="molecule type" value="Genomic_DNA"/>
</dbReference>
<reference evidence="2 3" key="1">
    <citation type="journal article" date="2021" name="bioRxiv">
        <title>Chromosome-scale and haplotype-resolved genome assembly of a tetraploid potato cultivar.</title>
        <authorList>
            <person name="Sun H."/>
            <person name="Jiao W.-B."/>
            <person name="Krause K."/>
            <person name="Campoy J.A."/>
            <person name="Goel M."/>
            <person name="Folz-Donahue K."/>
            <person name="Kukat C."/>
            <person name="Huettel B."/>
            <person name="Schneeberger K."/>
        </authorList>
    </citation>
    <scope>NUCLEOTIDE SEQUENCE [LARGE SCALE GENOMIC DNA]</scope>
    <source>
        <strain evidence="2">SolTubOtavaFocal</strain>
        <tissue evidence="2">Leaves</tissue>
    </source>
</reference>
<feature type="compositionally biased region" description="Basic and acidic residues" evidence="1">
    <location>
        <begin position="13"/>
        <end position="23"/>
    </location>
</feature>
<sequence length="268" mass="29856">MVSSTRSGNSASIEKRSSKDKNNNKFGSDEENTCSSKLNRVLNDFASSAFLSDLTPPASETVITEDQTPKAKLEKVLEEKSTKEVVVATKQQKEAQVNESTQVMAKQLRHVFGDIPRTYTPRKRLCDVFGDGSDTSHPIRTVNDAYNKKHHVPTEKDTHPCQPLCGNKLHSYQNSYYSRIPPIRLTVDLPISSRMATTTQEREIVVDAAVIPEEGVRDNVAEEQQAPEALNASAELCSTIHNDLVPMVKNHCTNLNILPPGKDDKEYY</sequence>
<accession>A0ABQ7VT23</accession>
<evidence type="ECO:0000313" key="3">
    <source>
        <dbReference type="Proteomes" id="UP000826656"/>
    </source>
</evidence>
<protein>
    <submittedName>
        <fullName evidence="2">Uncharacterized protein</fullName>
    </submittedName>
</protein>
<gene>
    <name evidence="2" type="ORF">KY290_014890</name>
</gene>
<organism evidence="2 3">
    <name type="scientific">Solanum tuberosum</name>
    <name type="common">Potato</name>
    <dbReference type="NCBI Taxonomy" id="4113"/>
    <lineage>
        <taxon>Eukaryota</taxon>
        <taxon>Viridiplantae</taxon>
        <taxon>Streptophyta</taxon>
        <taxon>Embryophyta</taxon>
        <taxon>Tracheophyta</taxon>
        <taxon>Spermatophyta</taxon>
        <taxon>Magnoliopsida</taxon>
        <taxon>eudicotyledons</taxon>
        <taxon>Gunneridae</taxon>
        <taxon>Pentapetalae</taxon>
        <taxon>asterids</taxon>
        <taxon>lamiids</taxon>
        <taxon>Solanales</taxon>
        <taxon>Solanaceae</taxon>
        <taxon>Solanoideae</taxon>
        <taxon>Solaneae</taxon>
        <taxon>Solanum</taxon>
    </lineage>
</organism>
<comment type="caution">
    <text evidence="2">The sequence shown here is derived from an EMBL/GenBank/DDBJ whole genome shotgun (WGS) entry which is preliminary data.</text>
</comment>